<keyword evidence="5 6" id="KW-0694">RNA-binding</keyword>
<feature type="region of interest" description="Disordered" evidence="7">
    <location>
        <begin position="1"/>
        <end position="39"/>
    </location>
</feature>
<name>F0VEC6_NEOCL</name>
<dbReference type="PROSITE" id="PS00039">
    <property type="entry name" value="DEAD_ATP_HELICASE"/>
    <property type="match status" value="1"/>
</dbReference>
<evidence type="ECO:0000313" key="10">
    <source>
        <dbReference type="EMBL" id="CBZ52070.1"/>
    </source>
</evidence>
<feature type="compositionally biased region" description="Basic and acidic residues" evidence="7">
    <location>
        <begin position="656"/>
        <end position="666"/>
    </location>
</feature>
<evidence type="ECO:0000256" key="3">
    <source>
        <dbReference type="ARBA" id="ARBA00022806"/>
    </source>
</evidence>
<comment type="domain">
    <text evidence="6">The Q motif is unique to and characteristic of the DEAD box family of RNA helicases and controls ATP binding and hydrolysis.</text>
</comment>
<keyword evidence="1 6" id="KW-0547">Nucleotide-binding</keyword>
<dbReference type="InterPro" id="IPR014001">
    <property type="entry name" value="Helicase_ATP-bd"/>
</dbReference>
<evidence type="ECO:0000313" key="11">
    <source>
        <dbReference type="EMBL" id="CEL66031.1"/>
    </source>
</evidence>
<dbReference type="InParanoid" id="F0VEC6"/>
<dbReference type="AlphaFoldDB" id="F0VEC6"/>
<keyword evidence="12" id="KW-1185">Reference proteome</keyword>
<comment type="function">
    <text evidence="6">RNA helicase.</text>
</comment>
<protein>
    <recommendedName>
        <fullName evidence="6">ATP-dependent RNA helicase</fullName>
        <ecNumber evidence="6">3.6.4.13</ecNumber>
    </recommendedName>
</protein>
<dbReference type="Pfam" id="PF00271">
    <property type="entry name" value="Helicase_C"/>
    <property type="match status" value="1"/>
</dbReference>
<feature type="region of interest" description="Disordered" evidence="7">
    <location>
        <begin position="656"/>
        <end position="978"/>
    </location>
</feature>
<feature type="compositionally biased region" description="Acidic residues" evidence="7">
    <location>
        <begin position="812"/>
        <end position="821"/>
    </location>
</feature>
<dbReference type="GO" id="GO:0003724">
    <property type="term" value="F:RNA helicase activity"/>
    <property type="evidence" value="ECO:0007669"/>
    <property type="project" value="UniProtKB-EC"/>
</dbReference>
<dbReference type="OrthoDB" id="10259640at2759"/>
<dbReference type="PROSITE" id="PS51194">
    <property type="entry name" value="HELICASE_CTER"/>
    <property type="match status" value="1"/>
</dbReference>
<dbReference type="EC" id="3.6.4.13" evidence="6"/>
<dbReference type="InterPro" id="IPR025313">
    <property type="entry name" value="SPB4-like_CTE"/>
</dbReference>
<dbReference type="eggNOG" id="KOG0343">
    <property type="taxonomic scope" value="Eukaryota"/>
</dbReference>
<keyword evidence="4 6" id="KW-0067">ATP-binding</keyword>
<dbReference type="GO" id="GO:0005524">
    <property type="term" value="F:ATP binding"/>
    <property type="evidence" value="ECO:0007669"/>
    <property type="project" value="UniProtKB-UniRule"/>
</dbReference>
<evidence type="ECO:0000259" key="8">
    <source>
        <dbReference type="PROSITE" id="PS51192"/>
    </source>
</evidence>
<organism evidence="10 12">
    <name type="scientific">Neospora caninum (strain Liverpool)</name>
    <dbReference type="NCBI Taxonomy" id="572307"/>
    <lineage>
        <taxon>Eukaryota</taxon>
        <taxon>Sar</taxon>
        <taxon>Alveolata</taxon>
        <taxon>Apicomplexa</taxon>
        <taxon>Conoidasida</taxon>
        <taxon>Coccidia</taxon>
        <taxon>Eucoccidiorida</taxon>
        <taxon>Eimeriorina</taxon>
        <taxon>Sarcocystidae</taxon>
        <taxon>Neospora</taxon>
    </lineage>
</organism>
<sequence length="992" mass="109065">MAKEKPRRGGGAASRGGKKRKEFQKAPCSGKLRQKEQQEIRELEDRICVEMPLPGLSWQPTLLHACLSSGSGSASDAHPEEKQPGSAEAPDAAAAAENPAGTPTLSRFFFSDLPLSQYTRRGLKDGGFHLLSSIQARAIPHALRGADILGEAKTGSGKTLCFVIPVLECLYRNCVSSIDGLAALILAPTRELAVQIFDVIKLVGRHHEFSAGCLIGGKSVQAEAQRVNALNIVVGTPGRVLQHMEESQLWEASGLKILVIDEADRLVDMGFFETSRMIISQLPTSRQSLLFSATLKSAVKRLAALAASTDAERISVDPGVSATPVSLRQSYVVVPAQHKLSALFSFLRTHSSKKILVFVSSCKQTRFLYEALRILKPGVTLMYLHGRQKQQKRLEVFQSFVERSGECCLISTDLASRGIDFTQLSLFTASKLGPTGFSGKRRAREEDERTHAERRAAGQRTGSARGRPDDAARGVDFVVQLDCPDSVETYIHRVGRTARMQRKGQALLMILPSEVQFVDRLRDKKIEMKQLFMNPKKAVRVENKLQSILAQNTALKILAQQALTSYLRCVALMPDKTVFSLPTEKKALTALANAYGLSLPPNVTLLVDEKARPQKGGEAECGEGESSVSTGGAVAVTEMKKKKNLSKLERLKEKIRQKKAEKEARRQTQSLDTETREAGETETLVEVESAAEIKEKKGRANERRRERFEEPSEGGQDDDAAGNLDDDGLLVLKDTETANLDEKDKGRLLHEQLMRKPGYRREQLRFRADGTAKVKGLAAASLQQSHVFFGDEEGDEEEERDSGDSGDKGDWGGDDEGEEGSGDLPSASGRAAFLQRMRKKVLAAQQGDKERHRQRIHELHTRQRQKARARRQAQAAEQGNAPQAVLDLRNSPWEEDEESAEEREGGEEEDAEQPGGRRVARRSSSPGASDEECEETRGEKRRKADRHETGVAGGGGSKRQRRDRVASQATDDGVPEEDLEALALQVLQGKAL</sequence>
<evidence type="ECO:0000256" key="2">
    <source>
        <dbReference type="ARBA" id="ARBA00022801"/>
    </source>
</evidence>
<dbReference type="Pfam" id="PF00270">
    <property type="entry name" value="DEAD"/>
    <property type="match status" value="1"/>
</dbReference>
<feature type="region of interest" description="Disordered" evidence="7">
    <location>
        <begin position="437"/>
        <end position="469"/>
    </location>
</feature>
<reference evidence="10" key="1">
    <citation type="submission" date="2011-02" db="EMBL/GenBank/DDBJ databases">
        <authorList>
            <person name="Aslett M."/>
        </authorList>
    </citation>
    <scope>NUCLEOTIDE SEQUENCE</scope>
    <source>
        <strain evidence="10">Liverpool</strain>
    </source>
</reference>
<comment type="similarity">
    <text evidence="6">Belongs to the DEAD box helicase family.</text>
</comment>
<dbReference type="RefSeq" id="XP_003882102.1">
    <property type="nucleotide sequence ID" value="XM_003882053.1"/>
</dbReference>
<gene>
    <name evidence="11" type="ORF">BN1204_018600</name>
    <name evidence="10" type="ORF">NCLIV_018600</name>
</gene>
<evidence type="ECO:0000256" key="4">
    <source>
        <dbReference type="ARBA" id="ARBA00022840"/>
    </source>
</evidence>
<evidence type="ECO:0000256" key="7">
    <source>
        <dbReference type="SAM" id="MobiDB-lite"/>
    </source>
</evidence>
<feature type="compositionally biased region" description="Basic and acidic residues" evidence="7">
    <location>
        <begin position="443"/>
        <end position="456"/>
    </location>
</feature>
<dbReference type="SMART" id="SM01178">
    <property type="entry name" value="DUF4217"/>
    <property type="match status" value="1"/>
</dbReference>
<dbReference type="InterPro" id="IPR027417">
    <property type="entry name" value="P-loop_NTPase"/>
</dbReference>
<feature type="compositionally biased region" description="Acidic residues" evidence="7">
    <location>
        <begin position="711"/>
        <end position="728"/>
    </location>
</feature>
<feature type="compositionally biased region" description="Basic residues" evidence="7">
    <location>
        <begin position="862"/>
        <end position="871"/>
    </location>
</feature>
<feature type="region of interest" description="Disordered" evidence="7">
    <location>
        <begin position="69"/>
        <end position="99"/>
    </location>
</feature>
<proteinExistence type="inferred from homology"/>
<dbReference type="SMART" id="SM00487">
    <property type="entry name" value="DEXDc"/>
    <property type="match status" value="1"/>
</dbReference>
<dbReference type="VEuPathDB" id="ToxoDB:NCLIV_018600"/>
<comment type="catalytic activity">
    <reaction evidence="6">
        <text>ATP + H2O = ADP + phosphate + H(+)</text>
        <dbReference type="Rhea" id="RHEA:13065"/>
        <dbReference type="ChEBI" id="CHEBI:15377"/>
        <dbReference type="ChEBI" id="CHEBI:15378"/>
        <dbReference type="ChEBI" id="CHEBI:30616"/>
        <dbReference type="ChEBI" id="CHEBI:43474"/>
        <dbReference type="ChEBI" id="CHEBI:456216"/>
        <dbReference type="EC" id="3.6.4.13"/>
    </reaction>
</comment>
<feature type="compositionally biased region" description="Basic and acidic residues" evidence="7">
    <location>
        <begin position="733"/>
        <end position="772"/>
    </location>
</feature>
<feature type="compositionally biased region" description="Acidic residues" evidence="7">
    <location>
        <begin position="893"/>
        <end position="912"/>
    </location>
</feature>
<reference evidence="12" key="3">
    <citation type="journal article" date="2012" name="PLoS Pathog.">
        <title>Comparative genomics of the apicomplexan parasites Toxoplasma gondii and Neospora caninum: Coccidia differing in host range and transmission strategy.</title>
        <authorList>
            <person name="Reid A.J."/>
            <person name="Vermont S.J."/>
            <person name="Cotton J.A."/>
            <person name="Harris D."/>
            <person name="Hill-Cawthorne G.A."/>
            <person name="Konen-Waisman S."/>
            <person name="Latham S.M."/>
            <person name="Mourier T."/>
            <person name="Norton R."/>
            <person name="Quail M.A."/>
            <person name="Sanders M."/>
            <person name="Shanmugam D."/>
            <person name="Sohal A."/>
            <person name="Wasmuth J.D."/>
            <person name="Brunk B."/>
            <person name="Grigg M.E."/>
            <person name="Howard J.C."/>
            <person name="Parkinson J."/>
            <person name="Roos D.S."/>
            <person name="Trees A.J."/>
            <person name="Berriman M."/>
            <person name="Pain A."/>
            <person name="Wastling J.M."/>
        </authorList>
    </citation>
    <scope>NUCLEOTIDE SEQUENCE [LARGE SCALE GENOMIC DNA]</scope>
    <source>
        <strain evidence="12">Liverpool</strain>
    </source>
</reference>
<feature type="compositionally biased region" description="Acidic residues" evidence="7">
    <location>
        <begin position="790"/>
        <end position="801"/>
    </location>
</feature>
<dbReference type="GO" id="GO:0003723">
    <property type="term" value="F:RNA binding"/>
    <property type="evidence" value="ECO:0007669"/>
    <property type="project" value="UniProtKB-UniRule"/>
</dbReference>
<dbReference type="OMA" id="DRICVEM"/>
<feature type="compositionally biased region" description="Low complexity" evidence="7">
    <location>
        <begin position="87"/>
        <end position="99"/>
    </location>
</feature>
<dbReference type="CDD" id="cd18787">
    <property type="entry name" value="SF2_C_DEAD"/>
    <property type="match status" value="1"/>
</dbReference>
<dbReference type="GeneID" id="13444936"/>
<dbReference type="InterPro" id="IPR000629">
    <property type="entry name" value="RNA-helicase_DEAD-box_CS"/>
</dbReference>
<evidence type="ECO:0000256" key="6">
    <source>
        <dbReference type="RuleBase" id="RU365068"/>
    </source>
</evidence>
<evidence type="ECO:0000313" key="12">
    <source>
        <dbReference type="Proteomes" id="UP000007494"/>
    </source>
</evidence>
<feature type="domain" description="Helicase C-terminal" evidence="9">
    <location>
        <begin position="326"/>
        <end position="546"/>
    </location>
</feature>
<dbReference type="Proteomes" id="UP000007494">
    <property type="component" value="Chromosome VI"/>
</dbReference>
<feature type="compositionally biased region" description="Basic and acidic residues" evidence="7">
    <location>
        <begin position="847"/>
        <end position="861"/>
    </location>
</feature>
<evidence type="ECO:0000259" key="9">
    <source>
        <dbReference type="PROSITE" id="PS51194"/>
    </source>
</evidence>
<feature type="compositionally biased region" description="Basic and acidic residues" evidence="7">
    <location>
        <begin position="691"/>
        <end position="710"/>
    </location>
</feature>
<reference evidence="11" key="4">
    <citation type="journal article" date="2015" name="PLoS ONE">
        <title>Comprehensive Evaluation of Toxoplasma gondii VEG and Neospora caninum LIV Genomes with Tachyzoite Stage Transcriptome and Proteome Defines Novel Transcript Features.</title>
        <authorList>
            <person name="Ramaprasad A."/>
            <person name="Mourier T."/>
            <person name="Naeem R."/>
            <person name="Malas T.B."/>
            <person name="Moussa E."/>
            <person name="Panigrahi A."/>
            <person name="Vermont S.J."/>
            <person name="Otto T.D."/>
            <person name="Wastling J."/>
            <person name="Pain A."/>
        </authorList>
    </citation>
    <scope>NUCLEOTIDE SEQUENCE</scope>
    <source>
        <strain evidence="11">Liverpool</strain>
    </source>
</reference>
<dbReference type="Gene3D" id="3.40.50.300">
    <property type="entry name" value="P-loop containing nucleotide triphosphate hydrolases"/>
    <property type="match status" value="2"/>
</dbReference>
<evidence type="ECO:0000256" key="1">
    <source>
        <dbReference type="ARBA" id="ARBA00022741"/>
    </source>
</evidence>
<dbReference type="EMBL" id="LN714480">
    <property type="protein sequence ID" value="CEL66031.1"/>
    <property type="molecule type" value="Genomic_DNA"/>
</dbReference>
<keyword evidence="2 6" id="KW-0378">Hydrolase</keyword>
<accession>F0VEC6</accession>
<dbReference type="PANTHER" id="PTHR24031">
    <property type="entry name" value="RNA HELICASE"/>
    <property type="match status" value="1"/>
</dbReference>
<keyword evidence="3 6" id="KW-0347">Helicase</keyword>
<feature type="compositionally biased region" description="Basic and acidic residues" evidence="7">
    <location>
        <begin position="802"/>
        <end position="811"/>
    </location>
</feature>
<dbReference type="InterPro" id="IPR001650">
    <property type="entry name" value="Helicase_C-like"/>
</dbReference>
<dbReference type="GO" id="GO:0016787">
    <property type="term" value="F:hydrolase activity"/>
    <property type="evidence" value="ECO:0007669"/>
    <property type="project" value="UniProtKB-KW"/>
</dbReference>
<dbReference type="SUPFAM" id="SSF52540">
    <property type="entry name" value="P-loop containing nucleoside triphosphate hydrolases"/>
    <property type="match status" value="2"/>
</dbReference>
<evidence type="ECO:0000256" key="5">
    <source>
        <dbReference type="ARBA" id="ARBA00022884"/>
    </source>
</evidence>
<reference evidence="10" key="2">
    <citation type="submission" date="2011-03" db="EMBL/GenBank/DDBJ databases">
        <title>Comparative genomics and transcriptomics of Neospora caninum and Toxoplasma gondii.</title>
        <authorList>
            <person name="Reid A.J."/>
            <person name="Sohal A."/>
            <person name="Harris D."/>
            <person name="Quail M."/>
            <person name="Sanders M."/>
            <person name="Berriman M."/>
            <person name="Wastling J.M."/>
            <person name="Pain A."/>
        </authorList>
    </citation>
    <scope>NUCLEOTIDE SEQUENCE</scope>
    <source>
        <strain evidence="10">Liverpool</strain>
    </source>
</reference>
<dbReference type="FunCoup" id="F0VEC6">
    <property type="interactions" value="5"/>
</dbReference>
<dbReference type="EMBL" id="FR823387">
    <property type="protein sequence ID" value="CBZ52070.1"/>
    <property type="molecule type" value="Genomic_DNA"/>
</dbReference>
<dbReference type="InterPro" id="IPR011545">
    <property type="entry name" value="DEAD/DEAH_box_helicase_dom"/>
</dbReference>
<feature type="domain" description="Helicase ATP-binding" evidence="8">
    <location>
        <begin position="139"/>
        <end position="313"/>
    </location>
</feature>
<dbReference type="SMART" id="SM00490">
    <property type="entry name" value="HELICc"/>
    <property type="match status" value="1"/>
</dbReference>
<dbReference type="PROSITE" id="PS51192">
    <property type="entry name" value="HELICASE_ATP_BIND_1"/>
    <property type="match status" value="1"/>
</dbReference>